<feature type="domain" description="Bacterial sugar transferase" evidence="8">
    <location>
        <begin position="134"/>
        <end position="319"/>
    </location>
</feature>
<organism evidence="9 10">
    <name type="scientific">Mucilaginibacter panaciglaebae</name>
    <dbReference type="NCBI Taxonomy" id="502331"/>
    <lineage>
        <taxon>Bacteria</taxon>
        <taxon>Pseudomonadati</taxon>
        <taxon>Bacteroidota</taxon>
        <taxon>Sphingobacteriia</taxon>
        <taxon>Sphingobacteriales</taxon>
        <taxon>Sphingobacteriaceae</taxon>
        <taxon>Mucilaginibacter</taxon>
    </lineage>
</organism>
<reference evidence="10" key="1">
    <citation type="journal article" date="2019" name="Int. J. Syst. Evol. Microbiol.">
        <title>The Global Catalogue of Microorganisms (GCM) 10K type strain sequencing project: providing services to taxonomists for standard genome sequencing and annotation.</title>
        <authorList>
            <consortium name="The Broad Institute Genomics Platform"/>
            <consortium name="The Broad Institute Genome Sequencing Center for Infectious Disease"/>
            <person name="Wu L."/>
            <person name="Ma J."/>
        </authorList>
    </citation>
    <scope>NUCLEOTIDE SEQUENCE [LARGE SCALE GENOMIC DNA]</scope>
    <source>
        <strain evidence="10">JCM 17085</strain>
    </source>
</reference>
<sequence length="325" mass="37406">MDSRAIVIVGSGRIAMDIFQYFENHKHSGYKVIGFFDDKASRVAEIGSYLGSVSDVINFTLSNNVHEIFCALPTSQSKQIEELMLEADKHLIRFKIIPEYIKSKKLMQVENYDHIPVISVRPEPLENMLNRSIKRMFDIVFSLFVIVFVTSWLLPVIAIIIKLQSAGPVFFTQIRSGKDNVPFKCYKLRSMQVNADSDSKQATRSDSRITPIGAFIRKTSLDEFPQFFNVLIGNMSVVGPRPHMVSHTERYSQVIDQFMVRHFLKPGITGWAQINGFRGETKTTEDMLQRVEADVWYLENWSFLLDLKIIFLTFWNVIKGEENAF</sequence>
<keyword evidence="10" id="KW-1185">Reference proteome</keyword>
<evidence type="ECO:0000256" key="2">
    <source>
        <dbReference type="ARBA" id="ARBA00006464"/>
    </source>
</evidence>
<keyword evidence="6 7" id="KW-0472">Membrane</keyword>
<gene>
    <name evidence="9" type="ORF">GCM10022392_20310</name>
</gene>
<dbReference type="NCBIfam" id="TIGR03023">
    <property type="entry name" value="WcaJ_sugtrans"/>
    <property type="match status" value="1"/>
</dbReference>
<keyword evidence="3" id="KW-0808">Transferase</keyword>
<dbReference type="InterPro" id="IPR003362">
    <property type="entry name" value="Bact_transf"/>
</dbReference>
<evidence type="ECO:0000256" key="6">
    <source>
        <dbReference type="ARBA" id="ARBA00023136"/>
    </source>
</evidence>
<dbReference type="Pfam" id="PF13727">
    <property type="entry name" value="CoA_binding_3"/>
    <property type="match status" value="1"/>
</dbReference>
<comment type="similarity">
    <text evidence="2">Belongs to the bacterial sugar transferase family.</text>
</comment>
<dbReference type="Pfam" id="PF02397">
    <property type="entry name" value="Bac_transf"/>
    <property type="match status" value="1"/>
</dbReference>
<protein>
    <recommendedName>
        <fullName evidence="8">Bacterial sugar transferase domain-containing protein</fullName>
    </recommendedName>
</protein>
<feature type="transmembrane region" description="Helical" evidence="7">
    <location>
        <begin position="139"/>
        <end position="161"/>
    </location>
</feature>
<dbReference type="PANTHER" id="PTHR30576">
    <property type="entry name" value="COLANIC BIOSYNTHESIS UDP-GLUCOSE LIPID CARRIER TRANSFERASE"/>
    <property type="match status" value="1"/>
</dbReference>
<dbReference type="InterPro" id="IPR017475">
    <property type="entry name" value="EPS_sugar_tfrase"/>
</dbReference>
<name>A0ABP7WW64_9SPHI</name>
<evidence type="ECO:0000256" key="4">
    <source>
        <dbReference type="ARBA" id="ARBA00022692"/>
    </source>
</evidence>
<dbReference type="SUPFAM" id="SSF51735">
    <property type="entry name" value="NAD(P)-binding Rossmann-fold domains"/>
    <property type="match status" value="1"/>
</dbReference>
<evidence type="ECO:0000259" key="8">
    <source>
        <dbReference type="Pfam" id="PF02397"/>
    </source>
</evidence>
<comment type="caution">
    <text evidence="9">The sequence shown here is derived from an EMBL/GenBank/DDBJ whole genome shotgun (WGS) entry which is preliminary data.</text>
</comment>
<proteinExistence type="inferred from homology"/>
<evidence type="ECO:0000256" key="5">
    <source>
        <dbReference type="ARBA" id="ARBA00022989"/>
    </source>
</evidence>
<evidence type="ECO:0000256" key="1">
    <source>
        <dbReference type="ARBA" id="ARBA00004141"/>
    </source>
</evidence>
<keyword evidence="5 7" id="KW-1133">Transmembrane helix</keyword>
<evidence type="ECO:0000256" key="3">
    <source>
        <dbReference type="ARBA" id="ARBA00022679"/>
    </source>
</evidence>
<comment type="subcellular location">
    <subcellularLocation>
        <location evidence="1">Membrane</location>
        <topology evidence="1">Multi-pass membrane protein</topology>
    </subcellularLocation>
</comment>
<dbReference type="InterPro" id="IPR036291">
    <property type="entry name" value="NAD(P)-bd_dom_sf"/>
</dbReference>
<dbReference type="PANTHER" id="PTHR30576:SF0">
    <property type="entry name" value="UNDECAPRENYL-PHOSPHATE N-ACETYLGALACTOSAMINYL 1-PHOSPHATE TRANSFERASE-RELATED"/>
    <property type="match status" value="1"/>
</dbReference>
<keyword evidence="4 7" id="KW-0812">Transmembrane</keyword>
<evidence type="ECO:0000313" key="10">
    <source>
        <dbReference type="Proteomes" id="UP001500841"/>
    </source>
</evidence>
<dbReference type="EMBL" id="BAABCV010000006">
    <property type="protein sequence ID" value="GAA4096878.1"/>
    <property type="molecule type" value="Genomic_DNA"/>
</dbReference>
<dbReference type="Proteomes" id="UP001500841">
    <property type="component" value="Unassembled WGS sequence"/>
</dbReference>
<dbReference type="InterPro" id="IPR017473">
    <property type="entry name" value="Undecaprenyl-P_gluc_Ptfrase"/>
</dbReference>
<evidence type="ECO:0000313" key="9">
    <source>
        <dbReference type="EMBL" id="GAA4096878.1"/>
    </source>
</evidence>
<evidence type="ECO:0000256" key="7">
    <source>
        <dbReference type="SAM" id="Phobius"/>
    </source>
</evidence>
<dbReference type="NCBIfam" id="TIGR03025">
    <property type="entry name" value="EPS_sugtrans"/>
    <property type="match status" value="1"/>
</dbReference>
<accession>A0ABP7WW64</accession>
<dbReference type="Gene3D" id="3.40.50.720">
    <property type="entry name" value="NAD(P)-binding Rossmann-like Domain"/>
    <property type="match status" value="1"/>
</dbReference>